<dbReference type="InterPro" id="IPR029044">
    <property type="entry name" value="Nucleotide-diphossugar_trans"/>
</dbReference>
<evidence type="ECO:0000313" key="2">
    <source>
        <dbReference type="EMBL" id="RIY11542.1"/>
    </source>
</evidence>
<dbReference type="PANTHER" id="PTHR10859:SF91">
    <property type="entry name" value="DOLICHYL-PHOSPHATE BETA-GLUCOSYLTRANSFERASE"/>
    <property type="match status" value="1"/>
</dbReference>
<evidence type="ECO:0000313" key="3">
    <source>
        <dbReference type="Proteomes" id="UP000284250"/>
    </source>
</evidence>
<dbReference type="SUPFAM" id="SSF53448">
    <property type="entry name" value="Nucleotide-diphospho-sugar transferases"/>
    <property type="match status" value="1"/>
</dbReference>
<reference evidence="2 3" key="1">
    <citation type="submission" date="2019-01" db="EMBL/GenBank/DDBJ databases">
        <title>Hymenobacter humicola sp. nov., isolated from soils in Antarctica.</title>
        <authorList>
            <person name="Sedlacek I."/>
            <person name="Holochova P."/>
            <person name="Kralova S."/>
            <person name="Pantucek R."/>
            <person name="Stankova E."/>
            <person name="Vrbovska V."/>
            <person name="Kristofova L."/>
            <person name="Svec P."/>
            <person name="Busse H.-J."/>
        </authorList>
    </citation>
    <scope>NUCLEOTIDE SEQUENCE [LARGE SCALE GENOMIC DNA]</scope>
    <source>
        <strain evidence="2 3">CCM 8852</strain>
    </source>
</reference>
<dbReference type="GO" id="GO:0016740">
    <property type="term" value="F:transferase activity"/>
    <property type="evidence" value="ECO:0007669"/>
    <property type="project" value="UniProtKB-KW"/>
</dbReference>
<dbReference type="Pfam" id="PF00535">
    <property type="entry name" value="Glycos_transf_2"/>
    <property type="match status" value="1"/>
</dbReference>
<dbReference type="OrthoDB" id="952827at2"/>
<evidence type="ECO:0000259" key="1">
    <source>
        <dbReference type="Pfam" id="PF00535"/>
    </source>
</evidence>
<feature type="domain" description="Glycosyltransferase 2-like" evidence="1">
    <location>
        <begin position="20"/>
        <end position="180"/>
    </location>
</feature>
<sequence length="253" mass="28104">MRVFSSSVSVPLPPAQLALVLPCYHPPLSWAGNILTSLAKLEALLPPATTVHLYVVNDGTETGVTPADIALLTQALPGAFTYLAYPLNQGKGHALRTGIARVREPYCIFTDIDFPYQETSVAALYALLQTGADVAVGVRDDGYYAQIPPARRRVSRLLRRLTKHVLRLPVDDTQCGLKGFNEAGRRLFLRTTTKRYLFDLELLFLAARQGSLRVLPLAVELKPNVVFSRLNPRILLTESLNFIRILGRRLEQE</sequence>
<dbReference type="Gene3D" id="3.90.550.10">
    <property type="entry name" value="Spore Coat Polysaccharide Biosynthesis Protein SpsA, Chain A"/>
    <property type="match status" value="1"/>
</dbReference>
<name>A0A418R289_9BACT</name>
<accession>A0A418R289</accession>
<protein>
    <submittedName>
        <fullName evidence="2">Glycosyltransferase</fullName>
    </submittedName>
</protein>
<keyword evidence="3" id="KW-1185">Reference proteome</keyword>
<dbReference type="PANTHER" id="PTHR10859">
    <property type="entry name" value="GLYCOSYL TRANSFERASE"/>
    <property type="match status" value="1"/>
</dbReference>
<proteinExistence type="predicted"/>
<comment type="caution">
    <text evidence="2">The sequence shown here is derived from an EMBL/GenBank/DDBJ whole genome shotgun (WGS) entry which is preliminary data.</text>
</comment>
<dbReference type="InterPro" id="IPR001173">
    <property type="entry name" value="Glyco_trans_2-like"/>
</dbReference>
<dbReference type="AlphaFoldDB" id="A0A418R289"/>
<dbReference type="GO" id="GO:0006487">
    <property type="term" value="P:protein N-linked glycosylation"/>
    <property type="evidence" value="ECO:0007669"/>
    <property type="project" value="TreeGrafter"/>
</dbReference>
<keyword evidence="2" id="KW-0808">Transferase</keyword>
<dbReference type="Proteomes" id="UP000284250">
    <property type="component" value="Unassembled WGS sequence"/>
</dbReference>
<dbReference type="EMBL" id="QYCN01000008">
    <property type="protein sequence ID" value="RIY11542.1"/>
    <property type="molecule type" value="Genomic_DNA"/>
</dbReference>
<organism evidence="2 3">
    <name type="scientific">Hymenobacter rubripertinctus</name>
    <dbReference type="NCBI Taxonomy" id="2029981"/>
    <lineage>
        <taxon>Bacteria</taxon>
        <taxon>Pseudomonadati</taxon>
        <taxon>Bacteroidota</taxon>
        <taxon>Cytophagia</taxon>
        <taxon>Cytophagales</taxon>
        <taxon>Hymenobacteraceae</taxon>
        <taxon>Hymenobacter</taxon>
    </lineage>
</organism>
<gene>
    <name evidence="2" type="ORF">D0T11_06965</name>
</gene>